<evidence type="ECO:0000313" key="2">
    <source>
        <dbReference type="EMBL" id="CCC67443.1"/>
    </source>
</evidence>
<dbReference type="FunCoup" id="G0V7J5">
    <property type="interactions" value="80"/>
</dbReference>
<dbReference type="KEGG" id="ncs:NCAS_0A08850"/>
<dbReference type="GeneID" id="96900922"/>
<dbReference type="RefSeq" id="XP_003673824.1">
    <property type="nucleotide sequence ID" value="XM_003673776.1"/>
</dbReference>
<dbReference type="HOGENOM" id="CLU_060982_0_0_1"/>
<accession>G0V7J5</accession>
<reference key="2">
    <citation type="submission" date="2011-08" db="EMBL/GenBank/DDBJ databases">
        <title>Genome sequence of Naumovozyma castellii.</title>
        <authorList>
            <person name="Gordon J.L."/>
            <person name="Armisen D."/>
            <person name="Proux-Wera E."/>
            <person name="OhEigeartaigh S.S."/>
            <person name="Byrne K.P."/>
            <person name="Wolfe K.H."/>
        </authorList>
    </citation>
    <scope>NUCLEOTIDE SEQUENCE</scope>
    <source>
        <strain>Type strain:CBS 4309</strain>
    </source>
</reference>
<evidence type="ECO:0000313" key="3">
    <source>
        <dbReference type="Proteomes" id="UP000001640"/>
    </source>
</evidence>
<dbReference type="Proteomes" id="UP000001640">
    <property type="component" value="Chromosome 1"/>
</dbReference>
<dbReference type="AlphaFoldDB" id="G0V7J5"/>
<proteinExistence type="predicted"/>
<name>G0V7J5_NAUCA</name>
<feature type="compositionally biased region" description="Acidic residues" evidence="1">
    <location>
        <begin position="228"/>
        <end position="251"/>
    </location>
</feature>
<dbReference type="InParanoid" id="G0V7J5"/>
<reference evidence="2 3" key="1">
    <citation type="journal article" date="2011" name="Proc. Natl. Acad. Sci. U.S.A.">
        <title>Evolutionary erosion of yeast sex chromosomes by mating-type switching accidents.</title>
        <authorList>
            <person name="Gordon J.L."/>
            <person name="Armisen D."/>
            <person name="Proux-Wera E."/>
            <person name="Oheigeartaigh S.S."/>
            <person name="Byrne K.P."/>
            <person name="Wolfe K.H."/>
        </authorList>
    </citation>
    <scope>NUCLEOTIDE SEQUENCE [LARGE SCALE GENOMIC DNA]</scope>
    <source>
        <strain evidence="3">ATCC 76901 / BCRC 22586 / CBS 4309 / NBRC 1992 / NRRL Y-12630</strain>
    </source>
</reference>
<organism evidence="2 3">
    <name type="scientific">Naumovozyma castellii</name>
    <name type="common">Yeast</name>
    <name type="synonym">Saccharomyces castellii</name>
    <dbReference type="NCBI Taxonomy" id="27288"/>
    <lineage>
        <taxon>Eukaryota</taxon>
        <taxon>Fungi</taxon>
        <taxon>Dikarya</taxon>
        <taxon>Ascomycota</taxon>
        <taxon>Saccharomycotina</taxon>
        <taxon>Saccharomycetes</taxon>
        <taxon>Saccharomycetales</taxon>
        <taxon>Saccharomycetaceae</taxon>
        <taxon>Naumovozyma</taxon>
    </lineage>
</organism>
<feature type="region of interest" description="Disordered" evidence="1">
    <location>
        <begin position="185"/>
        <end position="261"/>
    </location>
</feature>
<feature type="compositionally biased region" description="Basic and acidic residues" evidence="1">
    <location>
        <begin position="252"/>
        <end position="261"/>
    </location>
</feature>
<gene>
    <name evidence="2" type="primary">NCAS0A08850</name>
    <name evidence="2" type="ordered locus">NCAS_0A08850</name>
</gene>
<feature type="region of interest" description="Disordered" evidence="1">
    <location>
        <begin position="142"/>
        <end position="161"/>
    </location>
</feature>
<sequence>MMAQYSEKSSTPSLVGLSVRDINDDANDTAPLRPSFLDMKSRSQSLGRIPLSTNTPDQRYRSVDELTREGALLTDEIEVDLDQVSKGDQYVVQPSLLEKSGNARRIKGPKGKRGGMLHASHSHDNVISNSYGDVIINQSQRPHLAQGESYQSVKSDEDDLVDEEGARVGRSFQRASESSREFIRSLSRSLTRDQKSRQSTAATSTTTNYSISLAQRELDSTTSGPNIIEEEAQEEKEGVLLDDEGNEEHSEDLERAANEVL</sequence>
<dbReference type="eggNOG" id="ENOG502S0IJ">
    <property type="taxonomic scope" value="Eukaryota"/>
</dbReference>
<dbReference type="OrthoDB" id="4068767at2759"/>
<keyword evidence="3" id="KW-1185">Reference proteome</keyword>
<dbReference type="EMBL" id="HE576752">
    <property type="protein sequence ID" value="CCC67443.1"/>
    <property type="molecule type" value="Genomic_DNA"/>
</dbReference>
<evidence type="ECO:0000256" key="1">
    <source>
        <dbReference type="SAM" id="MobiDB-lite"/>
    </source>
</evidence>
<protein>
    <submittedName>
        <fullName evidence="2">Uncharacterized protein</fullName>
    </submittedName>
</protein>